<accession>A0A0F9B5J3</accession>
<proteinExistence type="predicted"/>
<feature type="non-terminal residue" evidence="1">
    <location>
        <position position="143"/>
    </location>
</feature>
<dbReference type="AlphaFoldDB" id="A0A0F9B5J3"/>
<comment type="caution">
    <text evidence="1">The sequence shown here is derived from an EMBL/GenBank/DDBJ whole genome shotgun (WGS) entry which is preliminary data.</text>
</comment>
<organism evidence="1">
    <name type="scientific">marine sediment metagenome</name>
    <dbReference type="NCBI Taxonomy" id="412755"/>
    <lineage>
        <taxon>unclassified sequences</taxon>
        <taxon>metagenomes</taxon>
        <taxon>ecological metagenomes</taxon>
    </lineage>
</organism>
<evidence type="ECO:0000313" key="1">
    <source>
        <dbReference type="EMBL" id="KKL09087.1"/>
    </source>
</evidence>
<reference evidence="1" key="1">
    <citation type="journal article" date="2015" name="Nature">
        <title>Complex archaea that bridge the gap between prokaryotes and eukaryotes.</title>
        <authorList>
            <person name="Spang A."/>
            <person name="Saw J.H."/>
            <person name="Jorgensen S.L."/>
            <person name="Zaremba-Niedzwiedzka K."/>
            <person name="Martijn J."/>
            <person name="Lind A.E."/>
            <person name="van Eijk R."/>
            <person name="Schleper C."/>
            <person name="Guy L."/>
            <person name="Ettema T.J."/>
        </authorList>
    </citation>
    <scope>NUCLEOTIDE SEQUENCE</scope>
</reference>
<name>A0A0F9B5J3_9ZZZZ</name>
<sequence>MNSTHDHMKRWERIAEKLRAYRDEQQEVWGNMDDLTITRYLCDTCKDEEEERSVQQIMDEKPAVRELVEAVKAVLQPVWVSAAAAAAPPADWRHAPGKLLKNPLEAWIDQTGQLMARGLDLLMAGPEPLLGLGVAGVPMGPAG</sequence>
<protein>
    <submittedName>
        <fullName evidence="1">Uncharacterized protein</fullName>
    </submittedName>
</protein>
<gene>
    <name evidence="1" type="ORF">LCGC14_2569390</name>
</gene>
<dbReference type="EMBL" id="LAZR01042620">
    <property type="protein sequence ID" value="KKL09087.1"/>
    <property type="molecule type" value="Genomic_DNA"/>
</dbReference>